<protein>
    <recommendedName>
        <fullName evidence="3">DUF4380 domain-containing protein</fullName>
    </recommendedName>
</protein>
<name>A9D040_HOEPD</name>
<dbReference type="Proteomes" id="UP000004291">
    <property type="component" value="Chromosome"/>
</dbReference>
<accession>A9D040</accession>
<dbReference type="OrthoDB" id="5914937at2"/>
<comment type="caution">
    <text evidence="1">The sequence shown here is derived from an EMBL/GenBank/DDBJ whole genome shotgun (WGS) entry which is preliminary data.</text>
</comment>
<reference evidence="1 2" key="2">
    <citation type="submission" date="2012-06" db="EMBL/GenBank/DDBJ databases">
        <authorList>
            <person name="Fiebig A."/>
        </authorList>
    </citation>
    <scope>NUCLEOTIDE SEQUENCE [LARGE SCALE GENOMIC DNA]</scope>
    <source>
        <strain evidence="1 2">DFL-43</strain>
    </source>
</reference>
<dbReference type="AlphaFoldDB" id="A9D040"/>
<gene>
    <name evidence="1" type="ORF">HPDFL43_01945</name>
</gene>
<proteinExistence type="predicted"/>
<dbReference type="EMBL" id="ABIA03000002">
    <property type="protein sequence ID" value="EDQ34920.2"/>
    <property type="molecule type" value="Genomic_DNA"/>
</dbReference>
<dbReference type="eggNOG" id="ENOG50334A2">
    <property type="taxonomic scope" value="Bacteria"/>
</dbReference>
<dbReference type="HOGENOM" id="CLU_914570_0_0_5"/>
<organism evidence="1 2">
    <name type="scientific">Hoeflea phototrophica (strain DSM 17068 / NCIMB 14078 / DFL-43)</name>
    <dbReference type="NCBI Taxonomy" id="411684"/>
    <lineage>
        <taxon>Bacteria</taxon>
        <taxon>Pseudomonadati</taxon>
        <taxon>Pseudomonadota</taxon>
        <taxon>Alphaproteobacteria</taxon>
        <taxon>Hyphomicrobiales</taxon>
        <taxon>Rhizobiaceae</taxon>
        <taxon>Hoeflea</taxon>
    </lineage>
</organism>
<evidence type="ECO:0000313" key="1">
    <source>
        <dbReference type="EMBL" id="EDQ34920.2"/>
    </source>
</evidence>
<reference evidence="1 2" key="1">
    <citation type="submission" date="2007-10" db="EMBL/GenBank/DDBJ databases">
        <authorList>
            <person name="Wagner-Dobler I."/>
            <person name="Ferriera S."/>
            <person name="Johnson J."/>
            <person name="Kravitz S."/>
            <person name="Beeson K."/>
            <person name="Sutton G."/>
            <person name="Rogers Y.-H."/>
            <person name="Friedman R."/>
            <person name="Frazier M."/>
            <person name="Venter J.C."/>
        </authorList>
    </citation>
    <scope>NUCLEOTIDE SEQUENCE [LARGE SCALE GENOMIC DNA]</scope>
    <source>
        <strain evidence="1 2">DFL-43</strain>
    </source>
</reference>
<evidence type="ECO:0008006" key="3">
    <source>
        <dbReference type="Google" id="ProtNLM"/>
    </source>
</evidence>
<dbReference type="RefSeq" id="WP_156970199.1">
    <property type="nucleotide sequence ID" value="NZ_CM002917.1"/>
</dbReference>
<evidence type="ECO:0000313" key="2">
    <source>
        <dbReference type="Proteomes" id="UP000004291"/>
    </source>
</evidence>
<keyword evidence="2" id="KW-1185">Reference proteome</keyword>
<dbReference type="STRING" id="411684.HPDFL43_01945"/>
<sequence length="304" mass="33584">MTDRWNILSLKCGDLELLMLPGVGGRLWDVRFQGRSLLFQNPDLRAVAIDLTQLTLLPTRSPQFGFPLWGGEKTWIAPDSAWVAGAPFPELDSGDYAVLSEDDRHILMESKACPVSQFSVRRCIAIRSAHEWTIEHSVTNKGTRMKDAGIWSVMMIDTPAKIAVAMETAGFQPVFGDATALVSKHAAGVVANCIRMQEFKISLPNPDHQTLIKCGDGGPWLLCSLPEAREQDVFAHGHPVEVFNSGDYPYCEAEWHSPMKTLAPGETLNFVQTFHIWANGSPAPAPIFEVWANAFDEEAKSCMS</sequence>